<keyword evidence="1" id="KW-0805">Transcription regulation</keyword>
<reference evidence="4 5" key="1">
    <citation type="submission" date="2015-08" db="EMBL/GenBank/DDBJ databases">
        <title>Genome sequence of the pristinamycin over-producing bacterium Streptomyces pristinaespiralis HCCB10218.</title>
        <authorList>
            <person name="Tian J."/>
            <person name="Yang J."/>
            <person name="Li L."/>
            <person name="Ruan L."/>
            <person name="Wei W."/>
            <person name="Zheng G."/>
            <person name="Wei Z."/>
            <person name="Yang S."/>
            <person name="Ge M."/>
            <person name="Jiang W."/>
            <person name="Lu Y."/>
        </authorList>
    </citation>
    <scope>NUCLEOTIDE SEQUENCE [LARGE SCALE GENOMIC DNA]</scope>
    <source>
        <strain evidence="4 5">HCCB 10218</strain>
    </source>
</reference>
<dbReference type="EMBL" id="CP011340">
    <property type="protein sequence ID" value="ALC18702.1"/>
    <property type="molecule type" value="Genomic_DNA"/>
</dbReference>
<dbReference type="InterPro" id="IPR009057">
    <property type="entry name" value="Homeodomain-like_sf"/>
</dbReference>
<dbReference type="PRINTS" id="PR00455">
    <property type="entry name" value="HTHTETR"/>
</dbReference>
<dbReference type="PANTHER" id="PTHR30055:SF234">
    <property type="entry name" value="HTH-TYPE TRANSCRIPTIONAL REGULATOR BETI"/>
    <property type="match status" value="1"/>
</dbReference>
<dbReference type="Pfam" id="PF00440">
    <property type="entry name" value="TetR_N"/>
    <property type="match status" value="2"/>
</dbReference>
<evidence type="ECO:0000256" key="2">
    <source>
        <dbReference type="ARBA" id="ARBA00023125"/>
    </source>
</evidence>
<proteinExistence type="predicted"/>
<dbReference type="InterPro" id="IPR001647">
    <property type="entry name" value="HTH_TetR"/>
</dbReference>
<gene>
    <name evidence="4" type="ORF">SPRI_0396</name>
</gene>
<dbReference type="Gene3D" id="1.10.10.60">
    <property type="entry name" value="Homeodomain-like"/>
    <property type="match status" value="2"/>
</dbReference>
<dbReference type="PANTHER" id="PTHR30055">
    <property type="entry name" value="HTH-TYPE TRANSCRIPTIONAL REGULATOR RUTR"/>
    <property type="match status" value="1"/>
</dbReference>
<dbReference type="Gene3D" id="1.10.357.10">
    <property type="entry name" value="Tetracycline Repressor, domain 2"/>
    <property type="match status" value="2"/>
</dbReference>
<name>A0A0M4D4Q8_STRPR</name>
<dbReference type="KEGG" id="spri:SPRI_0396"/>
<evidence type="ECO:0000313" key="4">
    <source>
        <dbReference type="EMBL" id="ALC18702.1"/>
    </source>
</evidence>
<keyword evidence="3" id="KW-0804">Transcription</keyword>
<protein>
    <submittedName>
        <fullName evidence="4">Transcriptional regulator</fullName>
    </submittedName>
</protein>
<evidence type="ECO:0000256" key="1">
    <source>
        <dbReference type="ARBA" id="ARBA00023015"/>
    </source>
</evidence>
<dbReference type="OMA" id="DRGYHNV"/>
<dbReference type="OrthoDB" id="4456617at2"/>
<sequence length="392" mass="42073">MTTDTDPRPTRRPRDRKAKIVAAAVECFHRSGYHATGMEEIAKAVGITAGSLYWHFRGKQELLDQVVLDGLDMALAAVGEEEDLDAVLRSLASFSLENRAFAALWEKEAIHLSPVIRREVQERHTALAGRVSAAVRAARPGLDARDAELLAWAVLGVLAGPSYNNIELPRPVFDHLLAGLAGNVCQVEGLPPAGPPGATAPRPVLTHASRREALLSASVRLFAERGFPAVSMDDIGKAAGISGPAVYNHFASKSDLLSTALHRATGALQFDLDLTLATSASAHQALERTVRALSTVNLASGGSAGLLHAIPHLPDADREALHRAQLEYATEWTGLVRACRPDMRQTEAQIAVHCVLTLVRFLAQMPALRCRTDPAQTLVDLGLQTLGLRHDG</sequence>
<dbReference type="InterPro" id="IPR050109">
    <property type="entry name" value="HTH-type_TetR-like_transc_reg"/>
</dbReference>
<dbReference type="GO" id="GO:0000976">
    <property type="term" value="F:transcription cis-regulatory region binding"/>
    <property type="evidence" value="ECO:0007669"/>
    <property type="project" value="TreeGrafter"/>
</dbReference>
<dbReference type="SUPFAM" id="SSF46689">
    <property type="entry name" value="Homeodomain-like"/>
    <property type="match status" value="2"/>
</dbReference>
<dbReference type="PATRIC" id="fig|38300.4.peg.415"/>
<dbReference type="PROSITE" id="PS50977">
    <property type="entry name" value="HTH_TETR_2"/>
    <property type="match status" value="2"/>
</dbReference>
<dbReference type="STRING" id="38300.SPRI_0396"/>
<dbReference type="GeneID" id="97238517"/>
<dbReference type="FunFam" id="1.10.10.60:FF:000141">
    <property type="entry name" value="TetR family transcriptional regulator"/>
    <property type="match status" value="1"/>
</dbReference>
<dbReference type="GO" id="GO:0003700">
    <property type="term" value="F:DNA-binding transcription factor activity"/>
    <property type="evidence" value="ECO:0007669"/>
    <property type="project" value="TreeGrafter"/>
</dbReference>
<dbReference type="Proteomes" id="UP000060513">
    <property type="component" value="Chromosome"/>
</dbReference>
<accession>A0A0M4D4Q8</accession>
<evidence type="ECO:0000256" key="3">
    <source>
        <dbReference type="ARBA" id="ARBA00023163"/>
    </source>
</evidence>
<evidence type="ECO:0000313" key="5">
    <source>
        <dbReference type="Proteomes" id="UP000060513"/>
    </source>
</evidence>
<dbReference type="RefSeq" id="WP_005307530.1">
    <property type="nucleotide sequence ID" value="NZ_CP011340.1"/>
</dbReference>
<dbReference type="AlphaFoldDB" id="A0A0M4D4Q8"/>
<dbReference type="PROSITE" id="PS01081">
    <property type="entry name" value="HTH_TETR_1"/>
    <property type="match status" value="1"/>
</dbReference>
<keyword evidence="2" id="KW-0238">DNA-binding</keyword>
<dbReference type="GO" id="GO:0045892">
    <property type="term" value="P:negative regulation of DNA-templated transcription"/>
    <property type="evidence" value="ECO:0007669"/>
    <property type="project" value="UniProtKB-ARBA"/>
</dbReference>
<organism evidence="4">
    <name type="scientific">Streptomyces pristinaespiralis</name>
    <dbReference type="NCBI Taxonomy" id="38300"/>
    <lineage>
        <taxon>Bacteria</taxon>
        <taxon>Bacillati</taxon>
        <taxon>Actinomycetota</taxon>
        <taxon>Actinomycetes</taxon>
        <taxon>Kitasatosporales</taxon>
        <taxon>Streptomycetaceae</taxon>
        <taxon>Streptomyces</taxon>
    </lineage>
</organism>
<dbReference type="InterPro" id="IPR023772">
    <property type="entry name" value="DNA-bd_HTH_TetR-type_CS"/>
</dbReference>